<reference evidence="8 9" key="1">
    <citation type="submission" date="2018-09" db="EMBL/GenBank/DDBJ databases">
        <authorList>
            <person name="Zhu H."/>
        </authorList>
    </citation>
    <scope>NUCLEOTIDE SEQUENCE [LARGE SCALE GENOMIC DNA]</scope>
    <source>
        <strain evidence="8 9">K1W22B-8</strain>
    </source>
</reference>
<dbReference type="InterPro" id="IPR016215">
    <property type="entry name" value="NTA_MOA"/>
</dbReference>
<proteinExistence type="inferred from homology"/>
<keyword evidence="1 6" id="KW-0285">Flavoprotein</keyword>
<evidence type="ECO:0000256" key="6">
    <source>
        <dbReference type="PIRSR" id="PIRSR000337-1"/>
    </source>
</evidence>
<evidence type="ECO:0000259" key="7">
    <source>
        <dbReference type="Pfam" id="PF00296"/>
    </source>
</evidence>
<gene>
    <name evidence="8" type="ORF">D3874_24925</name>
</gene>
<dbReference type="InterPro" id="IPR036661">
    <property type="entry name" value="Luciferase-like_sf"/>
</dbReference>
<keyword evidence="4" id="KW-0503">Monooxygenase</keyword>
<keyword evidence="9" id="KW-1185">Reference proteome</keyword>
<feature type="domain" description="Luciferase-like" evidence="7">
    <location>
        <begin position="47"/>
        <end position="403"/>
    </location>
</feature>
<dbReference type="GO" id="GO:0004497">
    <property type="term" value="F:monooxygenase activity"/>
    <property type="evidence" value="ECO:0007669"/>
    <property type="project" value="UniProtKB-KW"/>
</dbReference>
<dbReference type="PIRSF" id="PIRSF000337">
    <property type="entry name" value="NTA_MOA"/>
    <property type="match status" value="1"/>
</dbReference>
<dbReference type="Proteomes" id="UP000284605">
    <property type="component" value="Unassembled WGS sequence"/>
</dbReference>
<feature type="binding site" evidence="6">
    <location>
        <position position="240"/>
    </location>
    <ligand>
        <name>FMN</name>
        <dbReference type="ChEBI" id="CHEBI:58210"/>
    </ligand>
</feature>
<evidence type="ECO:0000256" key="4">
    <source>
        <dbReference type="ARBA" id="ARBA00023033"/>
    </source>
</evidence>
<dbReference type="AlphaFoldDB" id="A0A418WIH9"/>
<dbReference type="InterPro" id="IPR051260">
    <property type="entry name" value="Diverse_substr_monoxygenases"/>
</dbReference>
<accession>A0A418WIH9</accession>
<dbReference type="PANTHER" id="PTHR30011">
    <property type="entry name" value="ALKANESULFONATE MONOOXYGENASE-RELATED"/>
    <property type="match status" value="1"/>
</dbReference>
<feature type="binding site" evidence="6">
    <location>
        <position position="117"/>
    </location>
    <ligand>
        <name>FMN</name>
        <dbReference type="ChEBI" id="CHEBI:58210"/>
    </ligand>
</feature>
<sequence>MAAAGQVENRIVSKKKAHLLGFIQHGVNSHATGMWRHPRDKVGWDFSRPAYWQHMARTMERGLFDAMFIADELAPYNTHGGTSDPIVKYAVQCPTHEPSTIVPIITTATKHLGVGVTLSTAFEHPYSMVRRLSSLDHLSDGRVAWNIVSSYSKSEWDAYGVEMTHRTRRYELLEEYMEVCYKLWNSWDADAIVADKASGIYADPAKVREINHVGEFFRCKARSFVAPSPQGQPVLWQAGSSDRGRDFAAKHAEAIFAVHPTVTRMRHYTDDLNNRLDKFERPPGSVKLIFGAQTVVADTRSEAQEKYERIKACIPAEGALAWMSGHFGLDFSTYDLDEYVQNIEVPGIQGLFESILYARDGAPVTIREAAMIYAQGMGMPVLVGTATDIADQMEVFLDEGGADGFMLAATYTPGCFEEFADMVVPELQRRQRFRTSYAGTTLRENLLQG</sequence>
<evidence type="ECO:0000256" key="5">
    <source>
        <dbReference type="ARBA" id="ARBA00033748"/>
    </source>
</evidence>
<dbReference type="GO" id="GO:0016705">
    <property type="term" value="F:oxidoreductase activity, acting on paired donors, with incorporation or reduction of molecular oxygen"/>
    <property type="evidence" value="ECO:0007669"/>
    <property type="project" value="InterPro"/>
</dbReference>
<evidence type="ECO:0000313" key="8">
    <source>
        <dbReference type="EMBL" id="RJF89805.1"/>
    </source>
</evidence>
<feature type="binding site" evidence="6">
    <location>
        <position position="71"/>
    </location>
    <ligand>
        <name>FMN</name>
        <dbReference type="ChEBI" id="CHEBI:58210"/>
    </ligand>
</feature>
<name>A0A418WIH9_9PROT</name>
<dbReference type="PANTHER" id="PTHR30011:SF16">
    <property type="entry name" value="C2H2 FINGER DOMAIN TRANSCRIPTION FACTOR (EUROFUNG)-RELATED"/>
    <property type="match status" value="1"/>
</dbReference>
<protein>
    <submittedName>
        <fullName evidence="8">LLM class flavin-dependent oxidoreductase</fullName>
    </submittedName>
</protein>
<dbReference type="OrthoDB" id="6752030at2"/>
<dbReference type="NCBIfam" id="TIGR03860">
    <property type="entry name" value="FMN_nitrolo"/>
    <property type="match status" value="1"/>
</dbReference>
<dbReference type="EMBL" id="QYUK01000011">
    <property type="protein sequence ID" value="RJF89805.1"/>
    <property type="molecule type" value="Genomic_DNA"/>
</dbReference>
<feature type="binding site" evidence="6">
    <location>
        <position position="241"/>
    </location>
    <ligand>
        <name>FMN</name>
        <dbReference type="ChEBI" id="CHEBI:58210"/>
    </ligand>
</feature>
<keyword evidence="3" id="KW-0560">Oxidoreductase</keyword>
<dbReference type="Pfam" id="PF00296">
    <property type="entry name" value="Bac_luciferase"/>
    <property type="match status" value="1"/>
</dbReference>
<evidence type="ECO:0000313" key="9">
    <source>
        <dbReference type="Proteomes" id="UP000284605"/>
    </source>
</evidence>
<dbReference type="InterPro" id="IPR011251">
    <property type="entry name" value="Luciferase-like_dom"/>
</dbReference>
<evidence type="ECO:0000256" key="3">
    <source>
        <dbReference type="ARBA" id="ARBA00023002"/>
    </source>
</evidence>
<comment type="caution">
    <text evidence="8">The sequence shown here is derived from an EMBL/GenBank/DDBJ whole genome shotgun (WGS) entry which is preliminary data.</text>
</comment>
<evidence type="ECO:0000256" key="2">
    <source>
        <dbReference type="ARBA" id="ARBA00022643"/>
    </source>
</evidence>
<feature type="binding site" evidence="6">
    <location>
        <position position="170"/>
    </location>
    <ligand>
        <name>FMN</name>
        <dbReference type="ChEBI" id="CHEBI:58210"/>
    </ligand>
</feature>
<dbReference type="SUPFAM" id="SSF51679">
    <property type="entry name" value="Bacterial luciferase-like"/>
    <property type="match status" value="1"/>
</dbReference>
<comment type="similarity">
    <text evidence="5">Belongs to the NtaA/SnaA/DszA monooxygenase family.</text>
</comment>
<organism evidence="8 9">
    <name type="scientific">Oleomonas cavernae</name>
    <dbReference type="NCBI Taxonomy" id="2320859"/>
    <lineage>
        <taxon>Bacteria</taxon>
        <taxon>Pseudomonadati</taxon>
        <taxon>Pseudomonadota</taxon>
        <taxon>Alphaproteobacteria</taxon>
        <taxon>Acetobacterales</taxon>
        <taxon>Acetobacteraceae</taxon>
        <taxon>Oleomonas</taxon>
    </lineage>
</organism>
<dbReference type="Gene3D" id="3.20.20.30">
    <property type="entry name" value="Luciferase-like domain"/>
    <property type="match status" value="1"/>
</dbReference>
<keyword evidence="2 6" id="KW-0288">FMN</keyword>
<evidence type="ECO:0000256" key="1">
    <source>
        <dbReference type="ARBA" id="ARBA00022630"/>
    </source>
</evidence>